<protein>
    <submittedName>
        <fullName evidence="1">Uncharacterized protein</fullName>
    </submittedName>
</protein>
<accession>A0A830EIW6</accession>
<proteinExistence type="predicted"/>
<reference evidence="1" key="1">
    <citation type="journal article" date="2014" name="Int. J. Syst. Evol. Microbiol.">
        <title>Complete genome sequence of Corynebacterium casei LMG S-19264T (=DSM 44701T), isolated from a smear-ripened cheese.</title>
        <authorList>
            <consortium name="US DOE Joint Genome Institute (JGI-PGF)"/>
            <person name="Walter F."/>
            <person name="Albersmeier A."/>
            <person name="Kalinowski J."/>
            <person name="Ruckert C."/>
        </authorList>
    </citation>
    <scope>NUCLEOTIDE SEQUENCE</scope>
    <source>
        <strain evidence="1">JCM 11219</strain>
    </source>
</reference>
<name>A0A830EIW6_9CREN</name>
<reference evidence="1" key="2">
    <citation type="submission" date="2020-09" db="EMBL/GenBank/DDBJ databases">
        <authorList>
            <person name="Sun Q."/>
            <person name="Ohkuma M."/>
        </authorList>
    </citation>
    <scope>NUCLEOTIDE SEQUENCE</scope>
    <source>
        <strain evidence="1">JCM 11219</strain>
    </source>
</reference>
<organism evidence="1 2">
    <name type="scientific">Vulcanisaeta souniana JCM 11219</name>
    <dbReference type="NCBI Taxonomy" id="1293586"/>
    <lineage>
        <taxon>Archaea</taxon>
        <taxon>Thermoproteota</taxon>
        <taxon>Thermoprotei</taxon>
        <taxon>Thermoproteales</taxon>
        <taxon>Thermoproteaceae</taxon>
        <taxon>Vulcanisaeta</taxon>
    </lineage>
</organism>
<gene>
    <name evidence="1" type="ORF">GCM10007112_17490</name>
</gene>
<dbReference type="EMBL" id="BMNM01000007">
    <property type="protein sequence ID" value="GGI81237.1"/>
    <property type="molecule type" value="Genomic_DNA"/>
</dbReference>
<comment type="caution">
    <text evidence="1">The sequence shown here is derived from an EMBL/GenBank/DDBJ whole genome shotgun (WGS) entry which is preliminary data.</text>
</comment>
<evidence type="ECO:0000313" key="2">
    <source>
        <dbReference type="Proteomes" id="UP000657075"/>
    </source>
</evidence>
<evidence type="ECO:0000313" key="1">
    <source>
        <dbReference type="EMBL" id="GGI81237.1"/>
    </source>
</evidence>
<sequence length="54" mass="6355">MWALIGSMPVSLGYINNKVQPGYIRLPMAQGYNIWNYLFDKERPLDRKNNKLNI</sequence>
<dbReference type="Proteomes" id="UP000657075">
    <property type="component" value="Unassembled WGS sequence"/>
</dbReference>
<dbReference type="AlphaFoldDB" id="A0A830EIW6"/>